<organism evidence="2">
    <name type="scientific">Myoviridae sp. ctBbR2</name>
    <dbReference type="NCBI Taxonomy" id="2827667"/>
    <lineage>
        <taxon>Viruses</taxon>
        <taxon>Duplodnaviria</taxon>
        <taxon>Heunggongvirae</taxon>
        <taxon>Uroviricota</taxon>
        <taxon>Caudoviricetes</taxon>
    </lineage>
</organism>
<accession>A0A8S5SG72</accession>
<sequence>MGKSFKDMTKEELQEAGKKGGVKSGKTRAAKKQMKDALETILSMSLHKGAVVNIDKIKNIADIKGKNITVQDAVLIAQVQKALKGSIASAEFIRDTVGQRPEDIINLNTEGEDMTLNINVSYGDETPLDNSEVEDMADDEH</sequence>
<evidence type="ECO:0000256" key="1">
    <source>
        <dbReference type="SAM" id="MobiDB-lite"/>
    </source>
</evidence>
<feature type="compositionally biased region" description="Basic and acidic residues" evidence="1">
    <location>
        <begin position="1"/>
        <end position="18"/>
    </location>
</feature>
<reference evidence="2" key="1">
    <citation type="journal article" date="2021" name="Proc. Natl. Acad. Sci. U.S.A.">
        <title>A Catalog of Tens of Thousands of Viruses from Human Metagenomes Reveals Hidden Associations with Chronic Diseases.</title>
        <authorList>
            <person name="Tisza M.J."/>
            <person name="Buck C.B."/>
        </authorList>
    </citation>
    <scope>NUCLEOTIDE SEQUENCE</scope>
    <source>
        <strain evidence="2">CtBbR2</strain>
    </source>
</reference>
<proteinExistence type="predicted"/>
<name>A0A8S5SG72_9CAUD</name>
<feature type="region of interest" description="Disordered" evidence="1">
    <location>
        <begin position="1"/>
        <end position="29"/>
    </location>
</feature>
<protein>
    <submittedName>
        <fullName evidence="2">Uncharacterized protein</fullName>
    </submittedName>
</protein>
<feature type="region of interest" description="Disordered" evidence="1">
    <location>
        <begin position="122"/>
        <end position="141"/>
    </location>
</feature>
<feature type="compositionally biased region" description="Acidic residues" evidence="1">
    <location>
        <begin position="131"/>
        <end position="141"/>
    </location>
</feature>
<evidence type="ECO:0000313" key="2">
    <source>
        <dbReference type="EMBL" id="DAF49835.1"/>
    </source>
</evidence>
<dbReference type="EMBL" id="BK032589">
    <property type="protein sequence ID" value="DAF49835.1"/>
    <property type="molecule type" value="Genomic_DNA"/>
</dbReference>